<dbReference type="Proteomes" id="UP000634136">
    <property type="component" value="Unassembled WGS sequence"/>
</dbReference>
<gene>
    <name evidence="2" type="ORF">G2W53_029229</name>
</gene>
<accession>A0A834T471</accession>
<evidence type="ECO:0000256" key="1">
    <source>
        <dbReference type="SAM" id="MobiDB-lite"/>
    </source>
</evidence>
<feature type="region of interest" description="Disordered" evidence="1">
    <location>
        <begin position="67"/>
        <end position="86"/>
    </location>
</feature>
<proteinExistence type="predicted"/>
<reference evidence="2" key="1">
    <citation type="submission" date="2020-09" db="EMBL/GenBank/DDBJ databases">
        <title>Genome-Enabled Discovery of Anthraquinone Biosynthesis in Senna tora.</title>
        <authorList>
            <person name="Kang S.-H."/>
            <person name="Pandey R.P."/>
            <person name="Lee C.-M."/>
            <person name="Sim J.-S."/>
            <person name="Jeong J.-T."/>
            <person name="Choi B.-S."/>
            <person name="Jung M."/>
            <person name="Ginzburg D."/>
            <person name="Zhao K."/>
            <person name="Won S.Y."/>
            <person name="Oh T.-J."/>
            <person name="Yu Y."/>
            <person name="Kim N.-H."/>
            <person name="Lee O.R."/>
            <person name="Lee T.-H."/>
            <person name="Bashyal P."/>
            <person name="Kim T.-S."/>
            <person name="Lee W.-H."/>
            <person name="Kawkins C."/>
            <person name="Kim C.-K."/>
            <person name="Kim J.S."/>
            <person name="Ahn B.O."/>
            <person name="Rhee S.Y."/>
            <person name="Sohng J.K."/>
        </authorList>
    </citation>
    <scope>NUCLEOTIDE SEQUENCE</scope>
    <source>
        <tissue evidence="2">Leaf</tissue>
    </source>
</reference>
<dbReference type="AlphaFoldDB" id="A0A834T471"/>
<evidence type="ECO:0000313" key="2">
    <source>
        <dbReference type="EMBL" id="KAF7815260.1"/>
    </source>
</evidence>
<comment type="caution">
    <text evidence="2">The sequence shown here is derived from an EMBL/GenBank/DDBJ whole genome shotgun (WGS) entry which is preliminary data.</text>
</comment>
<name>A0A834T471_9FABA</name>
<evidence type="ECO:0000313" key="3">
    <source>
        <dbReference type="Proteomes" id="UP000634136"/>
    </source>
</evidence>
<feature type="region of interest" description="Disordered" evidence="1">
    <location>
        <begin position="1"/>
        <end position="25"/>
    </location>
</feature>
<organism evidence="2 3">
    <name type="scientific">Senna tora</name>
    <dbReference type="NCBI Taxonomy" id="362788"/>
    <lineage>
        <taxon>Eukaryota</taxon>
        <taxon>Viridiplantae</taxon>
        <taxon>Streptophyta</taxon>
        <taxon>Embryophyta</taxon>
        <taxon>Tracheophyta</taxon>
        <taxon>Spermatophyta</taxon>
        <taxon>Magnoliopsida</taxon>
        <taxon>eudicotyledons</taxon>
        <taxon>Gunneridae</taxon>
        <taxon>Pentapetalae</taxon>
        <taxon>rosids</taxon>
        <taxon>fabids</taxon>
        <taxon>Fabales</taxon>
        <taxon>Fabaceae</taxon>
        <taxon>Caesalpinioideae</taxon>
        <taxon>Cassia clade</taxon>
        <taxon>Senna</taxon>
    </lineage>
</organism>
<protein>
    <submittedName>
        <fullName evidence="2">Uncharacterized protein</fullName>
    </submittedName>
</protein>
<dbReference type="EMBL" id="JAAIUW010000009">
    <property type="protein sequence ID" value="KAF7815260.1"/>
    <property type="molecule type" value="Genomic_DNA"/>
</dbReference>
<sequence>MGTSSREATFRESPRAPTAKSQETSRALAIEDVVAMGSFEDAIIPTSNPASGGGEEALSSLSRIRETNDGVGDESASKRARVGNGGSTVVGAMKTPEGFDYCFGLRRRRARFGFDFKRGSREGASFRWFRVEGRGFWGRSVGDMLTFKIARYTNLDGRLEEVKGLLEDARTSLAT</sequence>
<keyword evidence="3" id="KW-1185">Reference proteome</keyword>